<dbReference type="Proteomes" id="UP000597338">
    <property type="component" value="Unassembled WGS sequence"/>
</dbReference>
<protein>
    <recommendedName>
        <fullName evidence="3">Protein-glutamine gamma-glutamyltransferase-like C-terminal domain-containing protein</fullName>
    </recommendedName>
</protein>
<organism evidence="4 5">
    <name type="scientific">Parapedobacter defluvii</name>
    <dbReference type="NCBI Taxonomy" id="2045106"/>
    <lineage>
        <taxon>Bacteria</taxon>
        <taxon>Pseudomonadati</taxon>
        <taxon>Bacteroidota</taxon>
        <taxon>Sphingobacteriia</taxon>
        <taxon>Sphingobacteriales</taxon>
        <taxon>Sphingobacteriaceae</taxon>
        <taxon>Parapedobacter</taxon>
    </lineage>
</organism>
<feature type="domain" description="Protein-glutamine gamma-glutamyltransferase-like C-terminal" evidence="3">
    <location>
        <begin position="171"/>
        <end position="238"/>
    </location>
</feature>
<keyword evidence="1" id="KW-1133">Transmembrane helix</keyword>
<evidence type="ECO:0000313" key="5">
    <source>
        <dbReference type="Proteomes" id="UP000597338"/>
    </source>
</evidence>
<keyword evidence="1" id="KW-0812">Transmembrane</keyword>
<comment type="caution">
    <text evidence="4">The sequence shown here is derived from an EMBL/GenBank/DDBJ whole genome shotgun (WGS) entry which is preliminary data.</text>
</comment>
<feature type="signal peptide" evidence="2">
    <location>
        <begin position="1"/>
        <end position="26"/>
    </location>
</feature>
<sequence>MKLMWKFRYILWLLCCSSWLSVSAYADHAPADQTAKIVMPDSSAVTPRQFDQASLDSYKARADFQYDEQRVDLSWWQRFKQWLAYKIAELMSREGSHALLKNVLVVLGIAALLYLVIKLLGMDAAGIFSRKSRTSDLGVTEHTENIHGIDFAAELQKAMENGNYRLAVRLLYLDCLKKLSDSGLIHWQPAKTNAAYVGELEDTRVQSEFKRLTRQFEYIWYGDFGVNRQHFNQLHEAFQQFDEELK</sequence>
<evidence type="ECO:0000256" key="1">
    <source>
        <dbReference type="SAM" id="Phobius"/>
    </source>
</evidence>
<dbReference type="Pfam" id="PF13559">
    <property type="entry name" value="DUF4129"/>
    <property type="match status" value="1"/>
</dbReference>
<feature type="transmembrane region" description="Helical" evidence="1">
    <location>
        <begin position="99"/>
        <end position="121"/>
    </location>
</feature>
<proteinExistence type="predicted"/>
<keyword evidence="1" id="KW-0472">Membrane</keyword>
<keyword evidence="2" id="KW-0732">Signal</keyword>
<evidence type="ECO:0000259" key="3">
    <source>
        <dbReference type="Pfam" id="PF13559"/>
    </source>
</evidence>
<evidence type="ECO:0000313" key="4">
    <source>
        <dbReference type="EMBL" id="GGC27052.1"/>
    </source>
</evidence>
<dbReference type="InterPro" id="IPR025403">
    <property type="entry name" value="TgpA-like_C"/>
</dbReference>
<keyword evidence="5" id="KW-1185">Reference proteome</keyword>
<reference evidence="5" key="1">
    <citation type="journal article" date="2019" name="Int. J. Syst. Evol. Microbiol.">
        <title>The Global Catalogue of Microorganisms (GCM) 10K type strain sequencing project: providing services to taxonomists for standard genome sequencing and annotation.</title>
        <authorList>
            <consortium name="The Broad Institute Genomics Platform"/>
            <consortium name="The Broad Institute Genome Sequencing Center for Infectious Disease"/>
            <person name="Wu L."/>
            <person name="Ma J."/>
        </authorList>
    </citation>
    <scope>NUCLEOTIDE SEQUENCE [LARGE SCALE GENOMIC DNA]</scope>
    <source>
        <strain evidence="5">CGMCC 1.15342</strain>
    </source>
</reference>
<name>A0ABQ1LN03_9SPHI</name>
<dbReference type="EMBL" id="BMIK01000005">
    <property type="protein sequence ID" value="GGC27052.1"/>
    <property type="molecule type" value="Genomic_DNA"/>
</dbReference>
<accession>A0ABQ1LN03</accession>
<evidence type="ECO:0000256" key="2">
    <source>
        <dbReference type="SAM" id="SignalP"/>
    </source>
</evidence>
<gene>
    <name evidence="4" type="ORF">GCM10011386_18870</name>
</gene>
<feature type="chain" id="PRO_5047437997" description="Protein-glutamine gamma-glutamyltransferase-like C-terminal domain-containing protein" evidence="2">
    <location>
        <begin position="27"/>
        <end position="246"/>
    </location>
</feature>